<dbReference type="GO" id="GO:0006914">
    <property type="term" value="P:autophagy"/>
    <property type="evidence" value="ECO:0007669"/>
    <property type="project" value="TreeGrafter"/>
</dbReference>
<dbReference type="GO" id="GO:0034058">
    <property type="term" value="P:endosomal vesicle fusion"/>
    <property type="evidence" value="ECO:0007669"/>
    <property type="project" value="TreeGrafter"/>
</dbReference>
<dbReference type="AlphaFoldDB" id="A0A3S5C4M4"/>
<dbReference type="Proteomes" id="UP000784294">
    <property type="component" value="Unassembled WGS sequence"/>
</dbReference>
<proteinExistence type="predicted"/>
<dbReference type="OrthoDB" id="5325112at2759"/>
<evidence type="ECO:0008006" key="3">
    <source>
        <dbReference type="Google" id="ProtNLM"/>
    </source>
</evidence>
<dbReference type="PANTHER" id="PTHR12894">
    <property type="entry name" value="CNH DOMAIN CONTAINING"/>
    <property type="match status" value="1"/>
</dbReference>
<dbReference type="InterPro" id="IPR032914">
    <property type="entry name" value="Vam6/VPS39/TRAP1"/>
</dbReference>
<dbReference type="PANTHER" id="PTHR12894:SF27">
    <property type="entry name" value="TRANSFORMING GROWTH FACTOR-BETA RECEPTOR-ASSOCIATED PROTEIN 1"/>
    <property type="match status" value="1"/>
</dbReference>
<dbReference type="EMBL" id="CAAALY010249096">
    <property type="protein sequence ID" value="VEL35101.1"/>
    <property type="molecule type" value="Genomic_DNA"/>
</dbReference>
<name>A0A3S5C4M4_9PLAT</name>
<accession>A0A3S5C4M4</accession>
<dbReference type="GO" id="GO:0005737">
    <property type="term" value="C:cytoplasm"/>
    <property type="evidence" value="ECO:0007669"/>
    <property type="project" value="TreeGrafter"/>
</dbReference>
<evidence type="ECO:0000313" key="1">
    <source>
        <dbReference type="EMBL" id="VEL35101.1"/>
    </source>
</evidence>
<reference evidence="1" key="1">
    <citation type="submission" date="2018-11" db="EMBL/GenBank/DDBJ databases">
        <authorList>
            <consortium name="Pathogen Informatics"/>
        </authorList>
    </citation>
    <scope>NUCLEOTIDE SEQUENCE</scope>
</reference>
<gene>
    <name evidence="1" type="ORF">PXEA_LOCUS28541</name>
</gene>
<comment type="caution">
    <text evidence="1">The sequence shown here is derived from an EMBL/GenBank/DDBJ whole genome shotgun (WGS) entry which is preliminary data.</text>
</comment>
<organism evidence="1 2">
    <name type="scientific">Protopolystoma xenopodis</name>
    <dbReference type="NCBI Taxonomy" id="117903"/>
    <lineage>
        <taxon>Eukaryota</taxon>
        <taxon>Metazoa</taxon>
        <taxon>Spiralia</taxon>
        <taxon>Lophotrochozoa</taxon>
        <taxon>Platyhelminthes</taxon>
        <taxon>Monogenea</taxon>
        <taxon>Polyopisthocotylea</taxon>
        <taxon>Polystomatidea</taxon>
        <taxon>Polystomatidae</taxon>
        <taxon>Protopolystoma</taxon>
    </lineage>
</organism>
<protein>
    <recommendedName>
        <fullName evidence="3">CNH domain-containing protein</fullName>
    </recommendedName>
</protein>
<dbReference type="GO" id="GO:0016020">
    <property type="term" value="C:membrane"/>
    <property type="evidence" value="ECO:0007669"/>
    <property type="project" value="TreeGrafter"/>
</dbReference>
<evidence type="ECO:0000313" key="2">
    <source>
        <dbReference type="Proteomes" id="UP000784294"/>
    </source>
</evidence>
<sequence length="244" mass="26739">MHLYRVRFLQQKPQNISESNSPGAVPAFNVAVQFTRKLGKKPITQLFAVPEHTLLLVLTGGQLSVYTLPNCQLISNISSSKGATSFACLLKKNEEDILGKNDSAVIGTSTTGGTIASPTTSLASDISSHNILLPRPHFYSTSHSSRLPTLSICVVLRRKLNLWLWDPVDRKFVKPNSYSQHSPPDSNVHGSIMSPSCIAAESCWLTEIQLPDTPKAITFHGPNHLLIGFRSEYFRVSLITGDVS</sequence>
<keyword evidence="2" id="KW-1185">Reference proteome</keyword>